<keyword evidence="1" id="KW-0597">Phosphoprotein</keyword>
<evidence type="ECO:0000256" key="2">
    <source>
        <dbReference type="SAM" id="MobiDB-lite"/>
    </source>
</evidence>
<dbReference type="PANTHER" id="PTHR16095">
    <property type="entry name" value="TRANSMEMBRANE PROTEIN 143 FAMILY MEMBER"/>
    <property type="match status" value="1"/>
</dbReference>
<feature type="compositionally biased region" description="Basic and acidic residues" evidence="2">
    <location>
        <begin position="385"/>
        <end position="400"/>
    </location>
</feature>
<feature type="region of interest" description="Disordered" evidence="2">
    <location>
        <begin position="147"/>
        <end position="174"/>
    </location>
</feature>
<dbReference type="RefSeq" id="XP_028669646.1">
    <property type="nucleotide sequence ID" value="XM_028813813.2"/>
</dbReference>
<feature type="region of interest" description="Disordered" evidence="2">
    <location>
        <begin position="366"/>
        <end position="426"/>
    </location>
</feature>
<dbReference type="Ensembl" id="ENSECRT00000015070.1">
    <property type="protein sequence ID" value="ENSECRP00000014810.1"/>
    <property type="gene ID" value="ENSECRG00000009871.1"/>
</dbReference>
<dbReference type="AlphaFoldDB" id="A0A8C4SCF9"/>
<gene>
    <name evidence="3" type="primary">LOC114660852</name>
</gene>
<evidence type="ECO:0000313" key="4">
    <source>
        <dbReference type="Proteomes" id="UP000694620"/>
    </source>
</evidence>
<dbReference type="GeneID" id="114660852"/>
<reference evidence="3" key="2">
    <citation type="submission" date="2025-08" db="UniProtKB">
        <authorList>
            <consortium name="Ensembl"/>
        </authorList>
    </citation>
    <scope>IDENTIFICATION</scope>
</reference>
<evidence type="ECO:0000256" key="1">
    <source>
        <dbReference type="ARBA" id="ARBA00022553"/>
    </source>
</evidence>
<feature type="compositionally biased region" description="Polar residues" evidence="2">
    <location>
        <begin position="372"/>
        <end position="383"/>
    </location>
</feature>
<reference evidence="3" key="3">
    <citation type="submission" date="2025-09" db="UniProtKB">
        <authorList>
            <consortium name="Ensembl"/>
        </authorList>
    </citation>
    <scope>IDENTIFICATION</scope>
</reference>
<sequence>MPTKYSDSGSSTMEIQMTPKHKMTFGINGNHEGPGGHTLPRSDAFDHDDNSFQFLSHEEKECLMFFETTIDSFDHDDEAEIVQLSTSSLDEADTAGLPHTQSIEEQEDIIDLVQKNQINLESKPFVSNSPFSKDDTGSSWVEEINAKPPMTKTLSSSSCSPLPSPRSEEDGDVQKVQRQNSFSNFHPIGSVPTPVIVAQKIARTQSVNRESPSSSKFDERKRSLDNKFLFLSGKHSDNPDHKLLKLPGNINLNACPKKVIDTIARAAVNVPERRAQVLANLHDTMFTPLNEDESLENILRRNISFKGSTPNLSRPEDCLIESEHISKVSSSQTDISTNETVTDAYPHRETEPKATSANRLWKSVSFKPVGSSPENGNVRSFATKSFHERKADTPSSEVRRSSSRPSGFRPLGITVQFSGRDSEESRKEALRKLGLVRSSS</sequence>
<name>A0A8C4SCF9_ERPCA</name>
<dbReference type="OrthoDB" id="8725016at2759"/>
<accession>A0A8C4SCF9</accession>
<evidence type="ECO:0008006" key="5">
    <source>
        <dbReference type="Google" id="ProtNLM"/>
    </source>
</evidence>
<protein>
    <recommendedName>
        <fullName evidence="5">Proline and serine rich 2</fullName>
    </recommendedName>
</protein>
<reference evidence="3" key="1">
    <citation type="submission" date="2021-06" db="EMBL/GenBank/DDBJ databases">
        <authorList>
            <consortium name="Wellcome Sanger Institute Data Sharing"/>
        </authorList>
    </citation>
    <scope>NUCLEOTIDE SEQUENCE [LARGE SCALE GENOMIC DNA]</scope>
</reference>
<organism evidence="3 4">
    <name type="scientific">Erpetoichthys calabaricus</name>
    <name type="common">Rope fish</name>
    <name type="synonym">Calamoichthys calabaricus</name>
    <dbReference type="NCBI Taxonomy" id="27687"/>
    <lineage>
        <taxon>Eukaryota</taxon>
        <taxon>Metazoa</taxon>
        <taxon>Chordata</taxon>
        <taxon>Craniata</taxon>
        <taxon>Vertebrata</taxon>
        <taxon>Euteleostomi</taxon>
        <taxon>Actinopterygii</taxon>
        <taxon>Polypteriformes</taxon>
        <taxon>Polypteridae</taxon>
        <taxon>Erpetoichthys</taxon>
    </lineage>
</organism>
<dbReference type="Proteomes" id="UP000694620">
    <property type="component" value="Chromosome 1"/>
</dbReference>
<dbReference type="PANTHER" id="PTHR16095:SF9">
    <property type="entry name" value="PROLINE AND SERINE-RICH PROTEIN 2"/>
    <property type="match status" value="1"/>
</dbReference>
<keyword evidence="4" id="KW-1185">Reference proteome</keyword>
<evidence type="ECO:0000313" key="3">
    <source>
        <dbReference type="Ensembl" id="ENSECRP00000014810.1"/>
    </source>
</evidence>
<proteinExistence type="predicted"/>
<dbReference type="Pfam" id="PF15385">
    <property type="entry name" value="SARG"/>
    <property type="match status" value="1"/>
</dbReference>